<keyword evidence="4" id="KW-1185">Reference proteome</keyword>
<sequence length="269" mass="28974">MLTTDVKTECAFPLAGRELHAQRLVINIGKINIGDGSLTVIAGPCSVESEEQIFTTAEAVASSGAHILRGGAFKPRTSPYSFQGMGKEGLSLLSAAGKAHGLLTISEVMDTDTLDTVCQYVDILQVGSRNMQNFSLLKTLGTVDKPIFLKRGFAATYTDLLHAAEHILEKGNSRVILCERGIRTFEHSTRNTLDIGAVPMLHEMSRLPVFVDPSHGCGVRKIVPHLTRAAIAAGADGVMLEVHPCPEQALSDGHQSLSITEFQQLRLSE</sequence>
<feature type="non-terminal residue" evidence="3">
    <location>
        <position position="269"/>
    </location>
</feature>
<evidence type="ECO:0000313" key="3">
    <source>
        <dbReference type="EMBL" id="MBN4066580.1"/>
    </source>
</evidence>
<evidence type="ECO:0000313" key="4">
    <source>
        <dbReference type="Proteomes" id="UP000722121"/>
    </source>
</evidence>
<dbReference type="PANTHER" id="PTHR43018">
    <property type="entry name" value="PHOSPHO-2-DEHYDRO-3-DEOXYHEPTONATE ALDOLASE"/>
    <property type="match status" value="1"/>
</dbReference>
<dbReference type="Proteomes" id="UP000722121">
    <property type="component" value="Unassembled WGS sequence"/>
</dbReference>
<dbReference type="NCBIfam" id="NF009239">
    <property type="entry name" value="PRK12595.1"/>
    <property type="match status" value="1"/>
</dbReference>
<gene>
    <name evidence="3" type="primary">aroF</name>
    <name evidence="3" type="ORF">JYU14_00660</name>
</gene>
<feature type="domain" description="DAHP synthetase I/KDSA" evidence="2">
    <location>
        <begin position="30"/>
        <end position="265"/>
    </location>
</feature>
<dbReference type="GO" id="GO:0003849">
    <property type="term" value="F:3-deoxy-7-phosphoheptulonate synthase activity"/>
    <property type="evidence" value="ECO:0007669"/>
    <property type="project" value="UniProtKB-EC"/>
</dbReference>
<keyword evidence="1 3" id="KW-0808">Transferase</keyword>
<protein>
    <submittedName>
        <fullName evidence="3">3-deoxy-7-phosphoheptulonate synthase</fullName>
        <ecNumber evidence="3">2.5.1.54</ecNumber>
    </submittedName>
</protein>
<dbReference type="NCBIfam" id="TIGR01361">
    <property type="entry name" value="DAHP_synth_Bsub"/>
    <property type="match status" value="1"/>
</dbReference>
<dbReference type="InterPro" id="IPR013785">
    <property type="entry name" value="Aldolase_TIM"/>
</dbReference>
<dbReference type="NCBIfam" id="NF006421">
    <property type="entry name" value="PRK08673.1"/>
    <property type="match status" value="1"/>
</dbReference>
<dbReference type="SUPFAM" id="SSF51569">
    <property type="entry name" value="Aldolase"/>
    <property type="match status" value="1"/>
</dbReference>
<reference evidence="3 4" key="1">
    <citation type="submission" date="2021-02" db="EMBL/GenBank/DDBJ databases">
        <title>Activity-based single-cell genomes from oceanic crustal fluid captures similar information to metagenomic and metatranscriptomic surveys with orders of magnitude less sampling.</title>
        <authorList>
            <person name="D'Angelo T.S."/>
            <person name="Orcutt B.N."/>
        </authorList>
    </citation>
    <scope>NUCLEOTIDE SEQUENCE [LARGE SCALE GENOMIC DNA]</scope>
    <source>
        <strain evidence="3">AH-315-G07</strain>
    </source>
</reference>
<accession>A0ABS3APJ4</accession>
<name>A0ABS3APJ4_9BACT</name>
<evidence type="ECO:0000259" key="2">
    <source>
        <dbReference type="Pfam" id="PF00793"/>
    </source>
</evidence>
<dbReference type="PANTHER" id="PTHR43018:SF2">
    <property type="entry name" value="PHOSPHO-2-DEHYDRO-3-DEOXYHEPTONATE ALDOLASE"/>
    <property type="match status" value="1"/>
</dbReference>
<dbReference type="Gene3D" id="3.20.20.70">
    <property type="entry name" value="Aldolase class I"/>
    <property type="match status" value="1"/>
</dbReference>
<organism evidence="3 4">
    <name type="scientific">Simkania negevensis</name>
    <dbReference type="NCBI Taxonomy" id="83561"/>
    <lineage>
        <taxon>Bacteria</taxon>
        <taxon>Pseudomonadati</taxon>
        <taxon>Chlamydiota</taxon>
        <taxon>Chlamydiia</taxon>
        <taxon>Parachlamydiales</taxon>
        <taxon>Simkaniaceae</taxon>
        <taxon>Simkania</taxon>
    </lineage>
</organism>
<proteinExistence type="predicted"/>
<evidence type="ECO:0000256" key="1">
    <source>
        <dbReference type="ARBA" id="ARBA00022679"/>
    </source>
</evidence>
<comment type="caution">
    <text evidence="3">The sequence shown here is derived from an EMBL/GenBank/DDBJ whole genome shotgun (WGS) entry which is preliminary data.</text>
</comment>
<dbReference type="InterPro" id="IPR052899">
    <property type="entry name" value="Class-I_DAHP_synthase"/>
</dbReference>
<dbReference type="Pfam" id="PF00793">
    <property type="entry name" value="DAHP_synth_1"/>
    <property type="match status" value="1"/>
</dbReference>
<dbReference type="InterPro" id="IPR006218">
    <property type="entry name" value="DAHP1/KDSA"/>
</dbReference>
<dbReference type="EMBL" id="JAFITR010000008">
    <property type="protein sequence ID" value="MBN4066580.1"/>
    <property type="molecule type" value="Genomic_DNA"/>
</dbReference>
<dbReference type="EC" id="2.5.1.54" evidence="3"/>
<dbReference type="InterPro" id="IPR006268">
    <property type="entry name" value="DAHP_syn_2"/>
</dbReference>